<sequence>MDPGDRAEAAGDDLLAELALQPRDVHEGAAGPGERGGVRRAGPAQRRLQVDGRHREVLGQVVGQPGVERLVLVAQRSGTRHERPHAVLQTRVDDGRLVGHGAPPSTDPV</sequence>
<gene>
    <name evidence="2" type="ORF">UFOPK3564_04135</name>
</gene>
<reference evidence="2" key="1">
    <citation type="submission" date="2020-05" db="EMBL/GenBank/DDBJ databases">
        <authorList>
            <person name="Chiriac C."/>
            <person name="Salcher M."/>
            <person name="Ghai R."/>
            <person name="Kavagutti S V."/>
        </authorList>
    </citation>
    <scope>NUCLEOTIDE SEQUENCE</scope>
</reference>
<accession>A0A6J7L5L6</accession>
<evidence type="ECO:0000313" key="2">
    <source>
        <dbReference type="EMBL" id="CAB4962193.1"/>
    </source>
</evidence>
<dbReference type="AlphaFoldDB" id="A0A6J7L5L6"/>
<dbReference type="EMBL" id="CAFBMK010000510">
    <property type="protein sequence ID" value="CAB4962193.1"/>
    <property type="molecule type" value="Genomic_DNA"/>
</dbReference>
<evidence type="ECO:0000256" key="1">
    <source>
        <dbReference type="SAM" id="MobiDB-lite"/>
    </source>
</evidence>
<proteinExistence type="predicted"/>
<feature type="region of interest" description="Disordered" evidence="1">
    <location>
        <begin position="19"/>
        <end position="46"/>
    </location>
</feature>
<protein>
    <submittedName>
        <fullName evidence="2">Unannotated protein</fullName>
    </submittedName>
</protein>
<organism evidence="2">
    <name type="scientific">freshwater metagenome</name>
    <dbReference type="NCBI Taxonomy" id="449393"/>
    <lineage>
        <taxon>unclassified sequences</taxon>
        <taxon>metagenomes</taxon>
        <taxon>ecological metagenomes</taxon>
    </lineage>
</organism>
<name>A0A6J7L5L6_9ZZZZ</name>